<dbReference type="Pfam" id="PF16331">
    <property type="entry name" value="TolA_bind_tri"/>
    <property type="match status" value="1"/>
</dbReference>
<dbReference type="InterPro" id="IPR011990">
    <property type="entry name" value="TPR-like_helical_dom_sf"/>
</dbReference>
<keyword evidence="2" id="KW-0131">Cell cycle</keyword>
<keyword evidence="2" id="KW-0132">Cell division</keyword>
<evidence type="ECO:0000259" key="5">
    <source>
        <dbReference type="Pfam" id="PF13525"/>
    </source>
</evidence>
<keyword evidence="2" id="KW-0175">Coiled coil</keyword>
<keyword evidence="2" id="KW-0574">Periplasm</keyword>
<feature type="domain" description="YbgF trimerisation" evidence="6">
    <location>
        <begin position="29"/>
        <end position="102"/>
    </location>
</feature>
<evidence type="ECO:0000259" key="6">
    <source>
        <dbReference type="Pfam" id="PF16331"/>
    </source>
</evidence>
<feature type="repeat" description="TPR" evidence="3">
    <location>
        <begin position="186"/>
        <end position="219"/>
    </location>
</feature>
<dbReference type="NCBIfam" id="TIGR02795">
    <property type="entry name" value="tol_pal_ybgF"/>
    <property type="match status" value="1"/>
</dbReference>
<comment type="subcellular location">
    <subcellularLocation>
        <location evidence="2">Periplasm</location>
    </subcellularLocation>
</comment>
<organism evidence="7 8">
    <name type="scientific">Lysobacter helvus</name>
    <dbReference type="NCBI Taxonomy" id="2675059"/>
    <lineage>
        <taxon>Bacteria</taxon>
        <taxon>Pseudomonadati</taxon>
        <taxon>Pseudomonadota</taxon>
        <taxon>Gammaproteobacteria</taxon>
        <taxon>Lysobacterales</taxon>
        <taxon>Lysobacteraceae</taxon>
        <taxon>Lysobacter</taxon>
    </lineage>
</organism>
<dbReference type="EMBL" id="AP024546">
    <property type="protein sequence ID" value="BCT94862.1"/>
    <property type="molecule type" value="Genomic_DNA"/>
</dbReference>
<comment type="similarity">
    <text evidence="2">Belongs to the CpoB family.</text>
</comment>
<feature type="coiled-coil region" evidence="2">
    <location>
        <begin position="47"/>
        <end position="88"/>
    </location>
</feature>
<gene>
    <name evidence="2" type="primary">cpoB</name>
    <name evidence="7" type="ORF">LYSHEL_07330</name>
</gene>
<dbReference type="InterPro" id="IPR032519">
    <property type="entry name" value="YbgF_tri"/>
</dbReference>
<protein>
    <recommendedName>
        <fullName evidence="2">Cell division coordinator CpoB</fullName>
    </recommendedName>
</protein>
<dbReference type="Pfam" id="PF13525">
    <property type="entry name" value="YfiO"/>
    <property type="match status" value="1"/>
</dbReference>
<keyword evidence="8" id="KW-1185">Reference proteome</keyword>
<evidence type="ECO:0000256" key="4">
    <source>
        <dbReference type="SAM" id="MobiDB-lite"/>
    </source>
</evidence>
<dbReference type="InterPro" id="IPR019734">
    <property type="entry name" value="TPR_rpt"/>
</dbReference>
<dbReference type="Gene3D" id="1.20.5.110">
    <property type="match status" value="1"/>
</dbReference>
<reference evidence="7 8" key="1">
    <citation type="submission" date="2021-03" db="EMBL/GenBank/DDBJ databases">
        <title>Complete Genome Sequences of Two Lysobacter Strains Isolated from Sea Water (Lysobacter caseinilyticus) and Soil (Lysobacter helvus) in South Korea.</title>
        <authorList>
            <person name="Watanabe Y."/>
            <person name="Arakawa K."/>
        </authorList>
    </citation>
    <scope>NUCLEOTIDE SEQUENCE [LARGE SCALE GENOMIC DNA]</scope>
    <source>
        <strain evidence="7 8">D10</strain>
    </source>
</reference>
<dbReference type="InterPro" id="IPR014162">
    <property type="entry name" value="CpoB_C"/>
</dbReference>
<proteinExistence type="inferred from homology"/>
<evidence type="ECO:0000313" key="8">
    <source>
        <dbReference type="Proteomes" id="UP000680514"/>
    </source>
</evidence>
<dbReference type="Gene3D" id="1.25.40.10">
    <property type="entry name" value="Tetratricopeptide repeat domain"/>
    <property type="match status" value="1"/>
</dbReference>
<feature type="region of interest" description="Disordered" evidence="4">
    <location>
        <begin position="97"/>
        <end position="145"/>
    </location>
</feature>
<dbReference type="SUPFAM" id="SSF48452">
    <property type="entry name" value="TPR-like"/>
    <property type="match status" value="1"/>
</dbReference>
<comment type="function">
    <text evidence="2">Mediates coordination of peptidoglycan synthesis and outer membrane constriction during cell division.</text>
</comment>
<evidence type="ECO:0000313" key="7">
    <source>
        <dbReference type="EMBL" id="BCT94862.1"/>
    </source>
</evidence>
<dbReference type="Proteomes" id="UP000680514">
    <property type="component" value="Chromosome"/>
</dbReference>
<dbReference type="InterPro" id="IPR039565">
    <property type="entry name" value="BamD-like"/>
</dbReference>
<keyword evidence="3" id="KW-0802">TPR repeat</keyword>
<dbReference type="PROSITE" id="PS50005">
    <property type="entry name" value="TPR"/>
    <property type="match status" value="1"/>
</dbReference>
<dbReference type="HAMAP" id="MF_02066">
    <property type="entry name" value="CpoB"/>
    <property type="match status" value="1"/>
</dbReference>
<feature type="compositionally biased region" description="Low complexity" evidence="4">
    <location>
        <begin position="100"/>
        <end position="137"/>
    </location>
</feature>
<feature type="chain" id="PRO_5044925815" description="Cell division coordinator CpoB" evidence="2">
    <location>
        <begin position="26"/>
        <end position="275"/>
    </location>
</feature>
<evidence type="ECO:0000256" key="2">
    <source>
        <dbReference type="HAMAP-Rule" id="MF_02066"/>
    </source>
</evidence>
<keyword evidence="1 2" id="KW-0732">Signal</keyword>
<feature type="signal peptide" evidence="2">
    <location>
        <begin position="1"/>
        <end position="25"/>
    </location>
</feature>
<accession>A0ABM7QBH3</accession>
<evidence type="ECO:0000256" key="1">
    <source>
        <dbReference type="ARBA" id="ARBA00022729"/>
    </source>
</evidence>
<dbReference type="InterPro" id="IPR034706">
    <property type="entry name" value="CpoB"/>
</dbReference>
<evidence type="ECO:0000256" key="3">
    <source>
        <dbReference type="PROSITE-ProRule" id="PRU00339"/>
    </source>
</evidence>
<feature type="domain" description="Outer membrane lipoprotein BamD-like" evidence="5">
    <location>
        <begin position="148"/>
        <end position="267"/>
    </location>
</feature>
<sequence precursor="true">MQRMRKTFVLATLAAALVAAAPAFAQRASLADRVAALEQQAANNQGNVDLLNQVQQLRSEVQALRAQLEDLQQQNEQLKQAARSQYLDVDGRLNRLEGGASAAPAPAASTAAPPRASTPPRSTPTTTVTPDRAPTVRGDAGRVAQGADERTAYEAAFAILRGGDYVQSAQKFQAFLTDYPAGTYAPNALYWLGESYYVTQNYELALTQFQALLDRYPTHDKAPGALLKVGLAEYGLKRMEAAEATLAQVSQRYPGTDAARTAEDRLRAIQLGRVR</sequence>
<name>A0ABM7QBH3_9GAMM</name>